<keyword evidence="1" id="KW-0812">Transmembrane</keyword>
<keyword evidence="3" id="KW-1185">Reference proteome</keyword>
<feature type="transmembrane region" description="Helical" evidence="1">
    <location>
        <begin position="95"/>
        <end position="120"/>
    </location>
</feature>
<dbReference type="EMBL" id="BSNN01000002">
    <property type="protein sequence ID" value="GLQ33912.1"/>
    <property type="molecule type" value="Genomic_DNA"/>
</dbReference>
<keyword evidence="1" id="KW-0472">Membrane</keyword>
<organism evidence="2 3">
    <name type="scientific">Amylibacter marinus</name>
    <dbReference type="NCBI Taxonomy" id="1475483"/>
    <lineage>
        <taxon>Bacteria</taxon>
        <taxon>Pseudomonadati</taxon>
        <taxon>Pseudomonadota</taxon>
        <taxon>Alphaproteobacteria</taxon>
        <taxon>Rhodobacterales</taxon>
        <taxon>Paracoccaceae</taxon>
        <taxon>Amylibacter</taxon>
    </lineage>
</organism>
<gene>
    <name evidence="2" type="ORF">GCM10007939_01950</name>
</gene>
<name>A0ABQ5VR66_9RHOB</name>
<reference evidence="3" key="1">
    <citation type="journal article" date="2019" name="Int. J. Syst. Evol. Microbiol.">
        <title>The Global Catalogue of Microorganisms (GCM) 10K type strain sequencing project: providing services to taxonomists for standard genome sequencing and annotation.</title>
        <authorList>
            <consortium name="The Broad Institute Genomics Platform"/>
            <consortium name="The Broad Institute Genome Sequencing Center for Infectious Disease"/>
            <person name="Wu L."/>
            <person name="Ma J."/>
        </authorList>
    </citation>
    <scope>NUCLEOTIDE SEQUENCE [LARGE SCALE GENOMIC DNA]</scope>
    <source>
        <strain evidence="3">NBRC 110140</strain>
    </source>
</reference>
<sequence>MDSSEIEKTKSDVSQKLADKFSSKGGFASQLRKNKHKLPKTVVADAAIIEEAEHNLRHPKLRKRVDAQQVSNAKRRILTAADQVEVQPNDYQGVMVGWVGLVLAKLMGAAALIFGGGYYLGLY</sequence>
<comment type="caution">
    <text evidence="2">The sequence shown here is derived from an EMBL/GenBank/DDBJ whole genome shotgun (WGS) entry which is preliminary data.</text>
</comment>
<evidence type="ECO:0000256" key="1">
    <source>
        <dbReference type="SAM" id="Phobius"/>
    </source>
</evidence>
<accession>A0ABQ5VR66</accession>
<evidence type="ECO:0000313" key="3">
    <source>
        <dbReference type="Proteomes" id="UP001156694"/>
    </source>
</evidence>
<proteinExistence type="predicted"/>
<evidence type="ECO:0000313" key="2">
    <source>
        <dbReference type="EMBL" id="GLQ33912.1"/>
    </source>
</evidence>
<keyword evidence="1" id="KW-1133">Transmembrane helix</keyword>
<dbReference type="Proteomes" id="UP001156694">
    <property type="component" value="Unassembled WGS sequence"/>
</dbReference>
<protein>
    <submittedName>
        <fullName evidence="2">Uncharacterized protein</fullName>
    </submittedName>
</protein>